<evidence type="ECO:0000259" key="7">
    <source>
        <dbReference type="PROSITE" id="PS50873"/>
    </source>
</evidence>
<dbReference type="PROSITE" id="PS50873">
    <property type="entry name" value="PEROXIDASE_4"/>
    <property type="match status" value="1"/>
</dbReference>
<dbReference type="InterPro" id="IPR002016">
    <property type="entry name" value="Haem_peroxidase"/>
</dbReference>
<keyword evidence="6" id="KW-0732">Signal</keyword>
<dbReference type="EMBL" id="WMEX01000006">
    <property type="protein sequence ID" value="MYL27566.1"/>
    <property type="molecule type" value="Genomic_DNA"/>
</dbReference>
<feature type="active site" description="Charge relay system" evidence="5">
    <location>
        <position position="99"/>
    </location>
</feature>
<dbReference type="PANTHER" id="PTHR43806">
    <property type="entry name" value="PEPTIDASE S8"/>
    <property type="match status" value="1"/>
</dbReference>
<feature type="domain" description="Plant heme peroxidase family profile" evidence="7">
    <location>
        <begin position="126"/>
        <end position="377"/>
    </location>
</feature>
<dbReference type="PANTHER" id="PTHR43806:SF11">
    <property type="entry name" value="CEREVISIN-RELATED"/>
    <property type="match status" value="1"/>
</dbReference>
<evidence type="ECO:0000256" key="1">
    <source>
        <dbReference type="ARBA" id="ARBA00011073"/>
    </source>
</evidence>
<dbReference type="GO" id="GO:0006508">
    <property type="term" value="P:proteolysis"/>
    <property type="evidence" value="ECO:0007669"/>
    <property type="project" value="UniProtKB-KW"/>
</dbReference>
<evidence type="ECO:0000313" key="9">
    <source>
        <dbReference type="Proteomes" id="UP000460751"/>
    </source>
</evidence>
<evidence type="ECO:0000256" key="2">
    <source>
        <dbReference type="ARBA" id="ARBA00022670"/>
    </source>
</evidence>
<gene>
    <name evidence="8" type="ORF">GLW01_12265</name>
</gene>
<dbReference type="PROSITE" id="PS00138">
    <property type="entry name" value="SUBTILASE_SER"/>
    <property type="match status" value="1"/>
</dbReference>
<feature type="active site" description="Charge relay system" evidence="5">
    <location>
        <position position="319"/>
    </location>
</feature>
<sequence length="513" mass="54238">MVRYIRFTVAATLAMFVTPQVHASDIVMSNPQLPDAPEPVDNANAVVPADVTLYDDTRYSDQLYWDVLTDAYKGRSEIESVHKAFSDYPKESVRVAVLDGGFYNSPDMNWQGGVNLTSADTDQGIQVGDDFRQYDPDTCPTTHGQAVGSIIGATTNNNFLLAGIADVDLYGVRVLGCNGSGLLSEVATGIRWAAADPDLEGQGYPTLDEPVDVINISIASNDPVDCSNTDLQPAINYADSRGVTIVVSAGNDSRSSADIAPGNCDNVMTVAAVDRSGSQANFTNYGSSVDIAAQGVDVIAASGTDGNGTYQTSRWDGTSFSSPIVAGIIAYTQSLAGISTPQTVRDWVSASATGVASQSNSLGRGILNAPLMVENAFGPQINGGVTAQQVLADPSRCNNALFTQHSPVSIPVCELYELTYDGTVSIPEDYELMVFEGDADNPLAAEPDNLIEGSTEAEFVFRLSSPFDTDYGVQVCKQDLSNCQGSLKPLDVATTIKCSDSESVASAKRQSVQ</sequence>
<dbReference type="Gene3D" id="3.40.50.200">
    <property type="entry name" value="Peptidase S8/S53 domain"/>
    <property type="match status" value="1"/>
</dbReference>
<dbReference type="InterPro" id="IPR050131">
    <property type="entry name" value="Peptidase_S8_subtilisin-like"/>
</dbReference>
<keyword evidence="4 5" id="KW-0720">Serine protease</keyword>
<dbReference type="GO" id="GO:0020037">
    <property type="term" value="F:heme binding"/>
    <property type="evidence" value="ECO:0007669"/>
    <property type="project" value="InterPro"/>
</dbReference>
<comment type="similarity">
    <text evidence="1 5">Belongs to the peptidase S8 family.</text>
</comment>
<evidence type="ECO:0000313" key="8">
    <source>
        <dbReference type="EMBL" id="MYL27566.1"/>
    </source>
</evidence>
<dbReference type="OrthoDB" id="9790784at2"/>
<dbReference type="SUPFAM" id="SSF52743">
    <property type="entry name" value="Subtilisin-like"/>
    <property type="match status" value="1"/>
</dbReference>
<organism evidence="8 9">
    <name type="scientific">Vreelandella halophila</name>
    <dbReference type="NCBI Taxonomy" id="86177"/>
    <lineage>
        <taxon>Bacteria</taxon>
        <taxon>Pseudomonadati</taxon>
        <taxon>Pseudomonadota</taxon>
        <taxon>Gammaproteobacteria</taxon>
        <taxon>Oceanospirillales</taxon>
        <taxon>Halomonadaceae</taxon>
        <taxon>Vreelandella</taxon>
    </lineage>
</organism>
<dbReference type="Pfam" id="PF00082">
    <property type="entry name" value="Peptidase_S8"/>
    <property type="match status" value="1"/>
</dbReference>
<dbReference type="Proteomes" id="UP000460751">
    <property type="component" value="Unassembled WGS sequence"/>
</dbReference>
<keyword evidence="2 5" id="KW-0645">Protease</keyword>
<dbReference type="AlphaFoldDB" id="A0A9X5B5G3"/>
<dbReference type="GO" id="GO:0004252">
    <property type="term" value="F:serine-type endopeptidase activity"/>
    <property type="evidence" value="ECO:0007669"/>
    <property type="project" value="UniProtKB-UniRule"/>
</dbReference>
<keyword evidence="3 5" id="KW-0378">Hydrolase</keyword>
<accession>A0A9X5B5G3</accession>
<keyword evidence="9" id="KW-1185">Reference proteome</keyword>
<evidence type="ECO:0000256" key="5">
    <source>
        <dbReference type="PROSITE-ProRule" id="PRU01240"/>
    </source>
</evidence>
<feature type="signal peptide" evidence="6">
    <location>
        <begin position="1"/>
        <end position="23"/>
    </location>
</feature>
<name>A0A9X5B5G3_9GAMM</name>
<dbReference type="InterPro" id="IPR036852">
    <property type="entry name" value="Peptidase_S8/S53_dom_sf"/>
</dbReference>
<dbReference type="InterPro" id="IPR000209">
    <property type="entry name" value="Peptidase_S8/S53_dom"/>
</dbReference>
<feature type="chain" id="PRO_5040756831" evidence="6">
    <location>
        <begin position="24"/>
        <end position="513"/>
    </location>
</feature>
<dbReference type="RefSeq" id="WP_160899229.1">
    <property type="nucleotide sequence ID" value="NZ_WMEX01000006.1"/>
</dbReference>
<dbReference type="PROSITE" id="PS51892">
    <property type="entry name" value="SUBTILASE"/>
    <property type="match status" value="1"/>
</dbReference>
<evidence type="ECO:0000256" key="3">
    <source>
        <dbReference type="ARBA" id="ARBA00022801"/>
    </source>
</evidence>
<protein>
    <submittedName>
        <fullName evidence="8">S8 family serine peptidase</fullName>
    </submittedName>
</protein>
<evidence type="ECO:0000256" key="6">
    <source>
        <dbReference type="SAM" id="SignalP"/>
    </source>
</evidence>
<dbReference type="GO" id="GO:0004601">
    <property type="term" value="F:peroxidase activity"/>
    <property type="evidence" value="ECO:0007669"/>
    <property type="project" value="InterPro"/>
</dbReference>
<reference evidence="8 9" key="1">
    <citation type="submission" date="2019-11" db="EMBL/GenBank/DDBJ databases">
        <title>Genome sequences of 17 halophilic strains isolated from different environments.</title>
        <authorList>
            <person name="Furrow R.E."/>
        </authorList>
    </citation>
    <scope>NUCLEOTIDE SEQUENCE [LARGE SCALE GENOMIC DNA]</scope>
    <source>
        <strain evidence="8 9">22507_15_FS</strain>
    </source>
</reference>
<proteinExistence type="inferred from homology"/>
<comment type="caution">
    <text evidence="8">The sequence shown here is derived from an EMBL/GenBank/DDBJ whole genome shotgun (WGS) entry which is preliminary data.</text>
</comment>
<feature type="active site" description="Charge relay system" evidence="5">
    <location>
        <position position="143"/>
    </location>
</feature>
<evidence type="ECO:0000256" key="4">
    <source>
        <dbReference type="ARBA" id="ARBA00022825"/>
    </source>
</evidence>
<dbReference type="InterPro" id="IPR023828">
    <property type="entry name" value="Peptidase_S8_Ser-AS"/>
</dbReference>
<dbReference type="GO" id="GO:0006979">
    <property type="term" value="P:response to oxidative stress"/>
    <property type="evidence" value="ECO:0007669"/>
    <property type="project" value="InterPro"/>
</dbReference>